<gene>
    <name evidence="1" type="ORF">QVD17_29619</name>
</gene>
<proteinExistence type="predicted"/>
<evidence type="ECO:0000313" key="2">
    <source>
        <dbReference type="Proteomes" id="UP001229421"/>
    </source>
</evidence>
<reference evidence="1" key="1">
    <citation type="journal article" date="2023" name="bioRxiv">
        <title>Improved chromosome-level genome assembly for marigold (Tagetes erecta).</title>
        <authorList>
            <person name="Jiang F."/>
            <person name="Yuan L."/>
            <person name="Wang S."/>
            <person name="Wang H."/>
            <person name="Xu D."/>
            <person name="Wang A."/>
            <person name="Fan W."/>
        </authorList>
    </citation>
    <scope>NUCLEOTIDE SEQUENCE</scope>
    <source>
        <strain evidence="1">WSJ</strain>
        <tissue evidence="1">Leaf</tissue>
    </source>
</reference>
<protein>
    <submittedName>
        <fullName evidence="1">Uncharacterized protein</fullName>
    </submittedName>
</protein>
<dbReference type="Proteomes" id="UP001229421">
    <property type="component" value="Unassembled WGS sequence"/>
</dbReference>
<organism evidence="1 2">
    <name type="scientific">Tagetes erecta</name>
    <name type="common">African marigold</name>
    <dbReference type="NCBI Taxonomy" id="13708"/>
    <lineage>
        <taxon>Eukaryota</taxon>
        <taxon>Viridiplantae</taxon>
        <taxon>Streptophyta</taxon>
        <taxon>Embryophyta</taxon>
        <taxon>Tracheophyta</taxon>
        <taxon>Spermatophyta</taxon>
        <taxon>Magnoliopsida</taxon>
        <taxon>eudicotyledons</taxon>
        <taxon>Gunneridae</taxon>
        <taxon>Pentapetalae</taxon>
        <taxon>asterids</taxon>
        <taxon>campanulids</taxon>
        <taxon>Asterales</taxon>
        <taxon>Asteraceae</taxon>
        <taxon>Asteroideae</taxon>
        <taxon>Heliantheae alliance</taxon>
        <taxon>Tageteae</taxon>
        <taxon>Tagetes</taxon>
    </lineage>
</organism>
<dbReference type="Pfam" id="PF05553">
    <property type="entry name" value="DUF761"/>
    <property type="match status" value="1"/>
</dbReference>
<dbReference type="AlphaFoldDB" id="A0AAD8NMQ4"/>
<accession>A0AAD8NMQ4</accession>
<evidence type="ECO:0000313" key="1">
    <source>
        <dbReference type="EMBL" id="KAK1413883.1"/>
    </source>
</evidence>
<dbReference type="InterPro" id="IPR008480">
    <property type="entry name" value="DUF761_pln"/>
</dbReference>
<name>A0AAD8NMQ4_TARER</name>
<dbReference type="PANTHER" id="PTHR33265">
    <property type="entry name" value="AVR9/CF-9 RAPIDLY ELICITED PROTEIN-RELATED"/>
    <property type="match status" value="1"/>
</dbReference>
<sequence>MIKIKHKKLCSIIRSILYMMKKGLSKTKPWFELHITNLLLEHQSLSCHPTNIHKTFIAPVEHEFSCSDTPFFNHKRKNNRKSHYDHDHYEFMTINKVKAVFDALNSYEDVGFVEPEKSPLTVLGFGGSRRVRQLRVTDSPFMEDCMEEEDGVQVDKLAEDFIKKFYKELKQEKRREELPLNRRRRCLTGDGFKSDELWWFG</sequence>
<dbReference type="PANTHER" id="PTHR33265:SF26">
    <property type="entry name" value="OS06G0554600 PROTEIN"/>
    <property type="match status" value="1"/>
</dbReference>
<comment type="caution">
    <text evidence="1">The sequence shown here is derived from an EMBL/GenBank/DDBJ whole genome shotgun (WGS) entry which is preliminary data.</text>
</comment>
<dbReference type="EMBL" id="JAUHHV010000008">
    <property type="protein sequence ID" value="KAK1413883.1"/>
    <property type="molecule type" value="Genomic_DNA"/>
</dbReference>
<keyword evidence="2" id="KW-1185">Reference proteome</keyword>